<evidence type="ECO:0000313" key="1">
    <source>
        <dbReference type="EMBL" id="KAK4426941.1"/>
    </source>
</evidence>
<organism evidence="1 2">
    <name type="scientific">Sesamum alatum</name>
    <dbReference type="NCBI Taxonomy" id="300844"/>
    <lineage>
        <taxon>Eukaryota</taxon>
        <taxon>Viridiplantae</taxon>
        <taxon>Streptophyta</taxon>
        <taxon>Embryophyta</taxon>
        <taxon>Tracheophyta</taxon>
        <taxon>Spermatophyta</taxon>
        <taxon>Magnoliopsida</taxon>
        <taxon>eudicotyledons</taxon>
        <taxon>Gunneridae</taxon>
        <taxon>Pentapetalae</taxon>
        <taxon>asterids</taxon>
        <taxon>lamiids</taxon>
        <taxon>Lamiales</taxon>
        <taxon>Pedaliaceae</taxon>
        <taxon>Sesamum</taxon>
    </lineage>
</organism>
<gene>
    <name evidence="1" type="ORF">Salat_1462900</name>
</gene>
<reference evidence="1" key="1">
    <citation type="submission" date="2020-06" db="EMBL/GenBank/DDBJ databases">
        <authorList>
            <person name="Li T."/>
            <person name="Hu X."/>
            <person name="Zhang T."/>
            <person name="Song X."/>
            <person name="Zhang H."/>
            <person name="Dai N."/>
            <person name="Sheng W."/>
            <person name="Hou X."/>
            <person name="Wei L."/>
        </authorList>
    </citation>
    <scope>NUCLEOTIDE SEQUENCE</scope>
    <source>
        <strain evidence="1">3651</strain>
        <tissue evidence="1">Leaf</tissue>
    </source>
</reference>
<dbReference type="Proteomes" id="UP001293254">
    <property type="component" value="Unassembled WGS sequence"/>
</dbReference>
<dbReference type="AlphaFoldDB" id="A0AAE1YAZ7"/>
<keyword evidence="2" id="KW-1185">Reference proteome</keyword>
<comment type="caution">
    <text evidence="1">The sequence shown here is derived from an EMBL/GenBank/DDBJ whole genome shotgun (WGS) entry which is preliminary data.</text>
</comment>
<accession>A0AAE1YAZ7</accession>
<protein>
    <submittedName>
        <fullName evidence="1">Uncharacterized protein</fullName>
    </submittedName>
</protein>
<name>A0AAE1YAZ7_9LAMI</name>
<dbReference type="EMBL" id="JACGWO010000005">
    <property type="protein sequence ID" value="KAK4426941.1"/>
    <property type="molecule type" value="Genomic_DNA"/>
</dbReference>
<proteinExistence type="predicted"/>
<sequence>MAWSPNWHSQYERAEIGFGQAVGLHFPPWVSDWNIWMGLCLWARVLLAYTGSRFRSVGWLGLLWLIVITRRRTTWVHLFGPHPPTMLHLLLPYVATSWSFEPLYLLPCVLSLRICHLLGPLRSLIGPLPLFPPLPHPSPHTPCRKWLPLSSHHLSFYAASFLSPPHYPQIPTALPSLP</sequence>
<reference evidence="1" key="2">
    <citation type="journal article" date="2024" name="Plant">
        <title>Genomic evolution and insights into agronomic trait innovations of Sesamum species.</title>
        <authorList>
            <person name="Miao H."/>
            <person name="Wang L."/>
            <person name="Qu L."/>
            <person name="Liu H."/>
            <person name="Sun Y."/>
            <person name="Le M."/>
            <person name="Wang Q."/>
            <person name="Wei S."/>
            <person name="Zheng Y."/>
            <person name="Lin W."/>
            <person name="Duan Y."/>
            <person name="Cao H."/>
            <person name="Xiong S."/>
            <person name="Wang X."/>
            <person name="Wei L."/>
            <person name="Li C."/>
            <person name="Ma Q."/>
            <person name="Ju M."/>
            <person name="Zhao R."/>
            <person name="Li G."/>
            <person name="Mu C."/>
            <person name="Tian Q."/>
            <person name="Mei H."/>
            <person name="Zhang T."/>
            <person name="Gao T."/>
            <person name="Zhang H."/>
        </authorList>
    </citation>
    <scope>NUCLEOTIDE SEQUENCE</scope>
    <source>
        <strain evidence="1">3651</strain>
    </source>
</reference>
<evidence type="ECO:0000313" key="2">
    <source>
        <dbReference type="Proteomes" id="UP001293254"/>
    </source>
</evidence>